<name>A0A8T0I2L5_CERPU</name>
<keyword evidence="2" id="KW-1185">Reference proteome</keyword>
<protein>
    <submittedName>
        <fullName evidence="1">Uncharacterized protein</fullName>
    </submittedName>
</protein>
<dbReference type="EMBL" id="CM026425">
    <property type="protein sequence ID" value="KAG0577185.1"/>
    <property type="molecule type" value="Genomic_DNA"/>
</dbReference>
<sequence>MAFASLIRVFHTCYFNMSYGNLTLYSHVLGPKGLLTYIVANCAMGQFGEILATTEHEEATIFADIDYSQLDTRRYELFLVQLFVLSDLYEVDYVIQLIMW</sequence>
<reference evidence="1" key="1">
    <citation type="submission" date="2020-06" db="EMBL/GenBank/DDBJ databases">
        <title>WGS assembly of Ceratodon purpureus strain R40.</title>
        <authorList>
            <person name="Carey S.B."/>
            <person name="Jenkins J."/>
            <person name="Shu S."/>
            <person name="Lovell J.T."/>
            <person name="Sreedasyam A."/>
            <person name="Maumus F."/>
            <person name="Tiley G.P."/>
            <person name="Fernandez-Pozo N."/>
            <person name="Barry K."/>
            <person name="Chen C."/>
            <person name="Wang M."/>
            <person name="Lipzen A."/>
            <person name="Daum C."/>
            <person name="Saski C.A."/>
            <person name="Payton A.C."/>
            <person name="Mcbreen J.C."/>
            <person name="Conrad R.E."/>
            <person name="Kollar L.M."/>
            <person name="Olsson S."/>
            <person name="Huttunen S."/>
            <person name="Landis J.B."/>
            <person name="Wickett N.J."/>
            <person name="Johnson M.G."/>
            <person name="Rensing S.A."/>
            <person name="Grimwood J."/>
            <person name="Schmutz J."/>
            <person name="Mcdaniel S.F."/>
        </authorList>
    </citation>
    <scope>NUCLEOTIDE SEQUENCE</scope>
    <source>
        <strain evidence="1">R40</strain>
    </source>
</reference>
<dbReference type="AlphaFoldDB" id="A0A8T0I2L5"/>
<evidence type="ECO:0000313" key="2">
    <source>
        <dbReference type="Proteomes" id="UP000822688"/>
    </source>
</evidence>
<comment type="caution">
    <text evidence="1">The sequence shown here is derived from an EMBL/GenBank/DDBJ whole genome shotgun (WGS) entry which is preliminary data.</text>
</comment>
<accession>A0A8T0I2L5</accession>
<evidence type="ECO:0000313" key="1">
    <source>
        <dbReference type="EMBL" id="KAG0577185.1"/>
    </source>
</evidence>
<dbReference type="Proteomes" id="UP000822688">
    <property type="component" value="Chromosome 5"/>
</dbReference>
<organism evidence="1 2">
    <name type="scientific">Ceratodon purpureus</name>
    <name type="common">Fire moss</name>
    <name type="synonym">Dicranum purpureum</name>
    <dbReference type="NCBI Taxonomy" id="3225"/>
    <lineage>
        <taxon>Eukaryota</taxon>
        <taxon>Viridiplantae</taxon>
        <taxon>Streptophyta</taxon>
        <taxon>Embryophyta</taxon>
        <taxon>Bryophyta</taxon>
        <taxon>Bryophytina</taxon>
        <taxon>Bryopsida</taxon>
        <taxon>Dicranidae</taxon>
        <taxon>Pseudoditrichales</taxon>
        <taxon>Ditrichaceae</taxon>
        <taxon>Ceratodon</taxon>
    </lineage>
</organism>
<gene>
    <name evidence="1" type="ORF">KC19_5G137100</name>
</gene>
<proteinExistence type="predicted"/>